<evidence type="ECO:0000259" key="5">
    <source>
        <dbReference type="PROSITE" id="PS51891"/>
    </source>
</evidence>
<gene>
    <name evidence="6" type="ORF">S7711_03821</name>
</gene>
<evidence type="ECO:0000313" key="6">
    <source>
        <dbReference type="EMBL" id="KEY68888.1"/>
    </source>
</evidence>
<dbReference type="GO" id="GO:0046872">
    <property type="term" value="F:metal ion binding"/>
    <property type="evidence" value="ECO:0007669"/>
    <property type="project" value="UniProtKB-KW"/>
</dbReference>
<dbReference type="SUPFAM" id="SSF51316">
    <property type="entry name" value="Mss4-like"/>
    <property type="match status" value="1"/>
</dbReference>
<reference evidence="6 7" key="1">
    <citation type="journal article" date="2014" name="BMC Genomics">
        <title>Comparative genome sequencing reveals chemotype-specific gene clusters in the toxigenic black mold Stachybotrys.</title>
        <authorList>
            <person name="Semeiks J."/>
            <person name="Borek D."/>
            <person name="Otwinowski Z."/>
            <person name="Grishin N.V."/>
        </authorList>
    </citation>
    <scope>NUCLEOTIDE SEQUENCE [LARGE SCALE GENOMIC DNA]</scope>
    <source>
        <strain evidence="7">CBS 109288 / IBT 7711</strain>
    </source>
</reference>
<evidence type="ECO:0000256" key="4">
    <source>
        <dbReference type="ARBA" id="ARBA00023239"/>
    </source>
</evidence>
<dbReference type="HOGENOM" id="CLU_055491_3_6_1"/>
<feature type="domain" description="CENP-V/GFA" evidence="5">
    <location>
        <begin position="3"/>
        <end position="119"/>
    </location>
</feature>
<evidence type="ECO:0000313" key="7">
    <source>
        <dbReference type="Proteomes" id="UP000028045"/>
    </source>
</evidence>
<dbReference type="Pfam" id="PF04828">
    <property type="entry name" value="GFA"/>
    <property type="match status" value="1"/>
</dbReference>
<dbReference type="Gene3D" id="3.90.1590.10">
    <property type="entry name" value="glutathione-dependent formaldehyde- activating enzyme (gfa)"/>
    <property type="match status" value="1"/>
</dbReference>
<dbReference type="EMBL" id="KL648556">
    <property type="protein sequence ID" value="KEY68888.1"/>
    <property type="molecule type" value="Genomic_DNA"/>
</dbReference>
<dbReference type="InterPro" id="IPR011057">
    <property type="entry name" value="Mss4-like_sf"/>
</dbReference>
<evidence type="ECO:0000256" key="1">
    <source>
        <dbReference type="ARBA" id="ARBA00005495"/>
    </source>
</evidence>
<dbReference type="OrthoDB" id="2212170at2759"/>
<dbReference type="AlphaFoldDB" id="A0A084AUA9"/>
<keyword evidence="7" id="KW-1185">Reference proteome</keyword>
<dbReference type="GO" id="GO:0016846">
    <property type="term" value="F:carbon-sulfur lyase activity"/>
    <property type="evidence" value="ECO:0007669"/>
    <property type="project" value="InterPro"/>
</dbReference>
<comment type="similarity">
    <text evidence="1">Belongs to the Gfa family.</text>
</comment>
<organism evidence="6 7">
    <name type="scientific">Stachybotrys chartarum (strain CBS 109288 / IBT 7711)</name>
    <name type="common">Toxic black mold</name>
    <name type="synonym">Stilbospora chartarum</name>
    <dbReference type="NCBI Taxonomy" id="1280523"/>
    <lineage>
        <taxon>Eukaryota</taxon>
        <taxon>Fungi</taxon>
        <taxon>Dikarya</taxon>
        <taxon>Ascomycota</taxon>
        <taxon>Pezizomycotina</taxon>
        <taxon>Sordariomycetes</taxon>
        <taxon>Hypocreomycetidae</taxon>
        <taxon>Hypocreales</taxon>
        <taxon>Stachybotryaceae</taxon>
        <taxon>Stachybotrys</taxon>
    </lineage>
</organism>
<dbReference type="PANTHER" id="PTHR33337">
    <property type="entry name" value="GFA DOMAIN-CONTAINING PROTEIN"/>
    <property type="match status" value="1"/>
</dbReference>
<keyword evidence="2" id="KW-0479">Metal-binding</keyword>
<protein>
    <recommendedName>
        <fullName evidence="5">CENP-V/GFA domain-containing protein</fullName>
    </recommendedName>
</protein>
<accession>A0A084AUA9</accession>
<sequence>MSLTGSCMCGEVAYESTSKPVVTALCHCTDCQKWTGSAFSSNAVVPQDSFKVTKGTPKHFDITGASGKNNRHFFCSTCGSSLYTVLEVMEGTVCIKGGGLDGGQASLGDKIETEFYCKDRVGYLGGVEGSKQESHFG</sequence>
<name>A0A084AUA9_STACB</name>
<dbReference type="Proteomes" id="UP000028045">
    <property type="component" value="Unassembled WGS sequence"/>
</dbReference>
<dbReference type="InterPro" id="IPR006913">
    <property type="entry name" value="CENP-V/GFA"/>
</dbReference>
<evidence type="ECO:0000256" key="3">
    <source>
        <dbReference type="ARBA" id="ARBA00022833"/>
    </source>
</evidence>
<dbReference type="PANTHER" id="PTHR33337:SF30">
    <property type="entry name" value="DUF636 DOMAIN PROTEIN (AFU_ORTHOLOGUE AFUA_1G03180)"/>
    <property type="match status" value="1"/>
</dbReference>
<proteinExistence type="inferred from homology"/>
<keyword evidence="3" id="KW-0862">Zinc</keyword>
<dbReference type="PROSITE" id="PS51891">
    <property type="entry name" value="CENP_V_GFA"/>
    <property type="match status" value="1"/>
</dbReference>
<evidence type="ECO:0000256" key="2">
    <source>
        <dbReference type="ARBA" id="ARBA00022723"/>
    </source>
</evidence>
<keyword evidence="4" id="KW-0456">Lyase</keyword>